<dbReference type="Gene3D" id="2.70.40.10">
    <property type="match status" value="1"/>
</dbReference>
<dbReference type="InterPro" id="IPR036157">
    <property type="entry name" value="dUTPase-like_sf"/>
</dbReference>
<feature type="compositionally biased region" description="Basic and acidic residues" evidence="1">
    <location>
        <begin position="136"/>
        <end position="145"/>
    </location>
</feature>
<feature type="region of interest" description="Disordered" evidence="1">
    <location>
        <begin position="122"/>
        <end position="145"/>
    </location>
</feature>
<dbReference type="SUPFAM" id="SSF51283">
    <property type="entry name" value="dUTPase-like"/>
    <property type="match status" value="1"/>
</dbReference>
<dbReference type="AlphaFoldDB" id="A0A0F9NZU6"/>
<proteinExistence type="predicted"/>
<dbReference type="EMBL" id="LAZR01006154">
    <property type="protein sequence ID" value="KKM94335.1"/>
    <property type="molecule type" value="Genomic_DNA"/>
</dbReference>
<organism evidence="2">
    <name type="scientific">marine sediment metagenome</name>
    <dbReference type="NCBI Taxonomy" id="412755"/>
    <lineage>
        <taxon>unclassified sequences</taxon>
        <taxon>metagenomes</taxon>
        <taxon>ecological metagenomes</taxon>
    </lineage>
</organism>
<name>A0A0F9NZU6_9ZZZZ</name>
<evidence type="ECO:0000256" key="1">
    <source>
        <dbReference type="SAM" id="MobiDB-lite"/>
    </source>
</evidence>
<sequence>MNVGFYSKKGTPPKVEDNIFTFECAKPMVIQSSEIKRIQTDVTLEIAPGYILTIFTEPGLYEKAAEVFPGPYVLNSSTPKQLLEIPVRNAGGSPLHLMEGQVIAKGYLTQVAKVEIREIEPQAERTPMKRTQPQKKNTDIKFEVK</sequence>
<comment type="caution">
    <text evidence="2">The sequence shown here is derived from an EMBL/GenBank/DDBJ whole genome shotgun (WGS) entry which is preliminary data.</text>
</comment>
<protein>
    <recommendedName>
        <fullName evidence="3">dUTPase-like domain-containing protein</fullName>
    </recommendedName>
</protein>
<evidence type="ECO:0008006" key="3">
    <source>
        <dbReference type="Google" id="ProtNLM"/>
    </source>
</evidence>
<accession>A0A0F9NZU6</accession>
<reference evidence="2" key="1">
    <citation type="journal article" date="2015" name="Nature">
        <title>Complex archaea that bridge the gap between prokaryotes and eukaryotes.</title>
        <authorList>
            <person name="Spang A."/>
            <person name="Saw J.H."/>
            <person name="Jorgensen S.L."/>
            <person name="Zaremba-Niedzwiedzka K."/>
            <person name="Martijn J."/>
            <person name="Lind A.E."/>
            <person name="van Eijk R."/>
            <person name="Schleper C."/>
            <person name="Guy L."/>
            <person name="Ettema T.J."/>
        </authorList>
    </citation>
    <scope>NUCLEOTIDE SEQUENCE</scope>
</reference>
<evidence type="ECO:0000313" key="2">
    <source>
        <dbReference type="EMBL" id="KKM94335.1"/>
    </source>
</evidence>
<gene>
    <name evidence="2" type="ORF">LCGC14_1199430</name>
</gene>